<name>A0A392RAC6_9FABA</name>
<dbReference type="Proteomes" id="UP000265520">
    <property type="component" value="Unassembled WGS sequence"/>
</dbReference>
<keyword evidence="2" id="KW-1185">Reference proteome</keyword>
<dbReference type="AlphaFoldDB" id="A0A392RAC6"/>
<proteinExistence type="predicted"/>
<organism evidence="1 2">
    <name type="scientific">Trifolium medium</name>
    <dbReference type="NCBI Taxonomy" id="97028"/>
    <lineage>
        <taxon>Eukaryota</taxon>
        <taxon>Viridiplantae</taxon>
        <taxon>Streptophyta</taxon>
        <taxon>Embryophyta</taxon>
        <taxon>Tracheophyta</taxon>
        <taxon>Spermatophyta</taxon>
        <taxon>Magnoliopsida</taxon>
        <taxon>eudicotyledons</taxon>
        <taxon>Gunneridae</taxon>
        <taxon>Pentapetalae</taxon>
        <taxon>rosids</taxon>
        <taxon>fabids</taxon>
        <taxon>Fabales</taxon>
        <taxon>Fabaceae</taxon>
        <taxon>Papilionoideae</taxon>
        <taxon>50 kb inversion clade</taxon>
        <taxon>NPAAA clade</taxon>
        <taxon>Hologalegina</taxon>
        <taxon>IRL clade</taxon>
        <taxon>Trifolieae</taxon>
        <taxon>Trifolium</taxon>
    </lineage>
</organism>
<accession>A0A392RAC6</accession>
<feature type="non-terminal residue" evidence="1">
    <location>
        <position position="1"/>
    </location>
</feature>
<comment type="caution">
    <text evidence="1">The sequence shown here is derived from an EMBL/GenBank/DDBJ whole genome shotgun (WGS) entry which is preliminary data.</text>
</comment>
<evidence type="ECO:0000313" key="2">
    <source>
        <dbReference type="Proteomes" id="UP000265520"/>
    </source>
</evidence>
<evidence type="ECO:0000313" key="1">
    <source>
        <dbReference type="EMBL" id="MCI32984.1"/>
    </source>
</evidence>
<sequence length="74" mass="7923">DLVVFNLQISRRRQVVAGGAPVSFPATVVAAFGSSIFDQNLQSKVFGPSGRNGGVSFAKKWPQSRVSRVTALFL</sequence>
<dbReference type="EMBL" id="LXQA010200507">
    <property type="protein sequence ID" value="MCI32984.1"/>
    <property type="molecule type" value="Genomic_DNA"/>
</dbReference>
<reference evidence="1 2" key="1">
    <citation type="journal article" date="2018" name="Front. Plant Sci.">
        <title>Red Clover (Trifolium pratense) and Zigzag Clover (T. medium) - A Picture of Genomic Similarities and Differences.</title>
        <authorList>
            <person name="Dluhosova J."/>
            <person name="Istvanek J."/>
            <person name="Nedelnik J."/>
            <person name="Repkova J."/>
        </authorList>
    </citation>
    <scope>NUCLEOTIDE SEQUENCE [LARGE SCALE GENOMIC DNA]</scope>
    <source>
        <strain evidence="2">cv. 10/8</strain>
        <tissue evidence="1">Leaf</tissue>
    </source>
</reference>
<protein>
    <submittedName>
        <fullName evidence="1">Uncharacterized protein</fullName>
    </submittedName>
</protein>